<dbReference type="PROSITE" id="PS50125">
    <property type="entry name" value="GUANYLATE_CYCLASE_2"/>
    <property type="match status" value="1"/>
</dbReference>
<evidence type="ECO:0000259" key="6">
    <source>
        <dbReference type="PROSITE" id="PS50125"/>
    </source>
</evidence>
<keyword evidence="2 5" id="KW-0812">Transmembrane</keyword>
<dbReference type="Gene3D" id="3.30.70.1230">
    <property type="entry name" value="Nucleotide cyclase"/>
    <property type="match status" value="1"/>
</dbReference>
<dbReference type="PANTHER" id="PTHR43081">
    <property type="entry name" value="ADENYLATE CYCLASE, TERMINAL-DIFFERENTIATION SPECIFIC-RELATED"/>
    <property type="match status" value="1"/>
</dbReference>
<dbReference type="InterPro" id="IPR001054">
    <property type="entry name" value="A/G_cyclase"/>
</dbReference>
<feature type="transmembrane region" description="Helical" evidence="5">
    <location>
        <begin position="78"/>
        <end position="98"/>
    </location>
</feature>
<feature type="transmembrane region" description="Helical" evidence="5">
    <location>
        <begin position="271"/>
        <end position="291"/>
    </location>
</feature>
<dbReference type="GO" id="GO:0016020">
    <property type="term" value="C:membrane"/>
    <property type="evidence" value="ECO:0007669"/>
    <property type="project" value="UniProtKB-SubCell"/>
</dbReference>
<evidence type="ECO:0000256" key="1">
    <source>
        <dbReference type="ARBA" id="ARBA00004141"/>
    </source>
</evidence>
<gene>
    <name evidence="7" type="ORF">TL16_g02775</name>
</gene>
<comment type="subcellular location">
    <subcellularLocation>
        <location evidence="1">Membrane</location>
        <topology evidence="1">Multi-pass membrane protein</topology>
    </subcellularLocation>
</comment>
<dbReference type="EMBL" id="BLQM01000070">
    <property type="protein sequence ID" value="GMH59194.1"/>
    <property type="molecule type" value="Genomic_DNA"/>
</dbReference>
<accession>A0A9W7DWN9</accession>
<protein>
    <recommendedName>
        <fullName evidence="6">Guanylate cyclase domain-containing protein</fullName>
    </recommendedName>
</protein>
<dbReference type="PANTHER" id="PTHR43081:SF1">
    <property type="entry name" value="ADENYLATE CYCLASE, TERMINAL-DIFFERENTIATION SPECIFIC"/>
    <property type="match status" value="1"/>
</dbReference>
<evidence type="ECO:0000256" key="3">
    <source>
        <dbReference type="ARBA" id="ARBA00022989"/>
    </source>
</evidence>
<dbReference type="Gene3D" id="1.20.120.350">
    <property type="entry name" value="Voltage-gated potassium channels. Chain C"/>
    <property type="match status" value="1"/>
</dbReference>
<feature type="transmembrane region" description="Helical" evidence="5">
    <location>
        <begin position="399"/>
        <end position="418"/>
    </location>
</feature>
<keyword evidence="3 5" id="KW-1133">Transmembrane helix</keyword>
<dbReference type="CDD" id="cd07302">
    <property type="entry name" value="CHD"/>
    <property type="match status" value="1"/>
</dbReference>
<dbReference type="SMART" id="SM00044">
    <property type="entry name" value="CYCc"/>
    <property type="match status" value="1"/>
</dbReference>
<evidence type="ECO:0000256" key="4">
    <source>
        <dbReference type="ARBA" id="ARBA00023136"/>
    </source>
</evidence>
<name>A0A9W7DWN9_9STRA</name>
<evidence type="ECO:0000256" key="2">
    <source>
        <dbReference type="ARBA" id="ARBA00022692"/>
    </source>
</evidence>
<organism evidence="7 8">
    <name type="scientific">Triparma laevis f. inornata</name>
    <dbReference type="NCBI Taxonomy" id="1714386"/>
    <lineage>
        <taxon>Eukaryota</taxon>
        <taxon>Sar</taxon>
        <taxon>Stramenopiles</taxon>
        <taxon>Ochrophyta</taxon>
        <taxon>Bolidophyceae</taxon>
        <taxon>Parmales</taxon>
        <taxon>Triparmaceae</taxon>
        <taxon>Triparma</taxon>
    </lineage>
</organism>
<dbReference type="Pfam" id="PF00211">
    <property type="entry name" value="Guanylate_cyc"/>
    <property type="match status" value="1"/>
</dbReference>
<keyword evidence="4 5" id="KW-0472">Membrane</keyword>
<dbReference type="GO" id="GO:0035556">
    <property type="term" value="P:intracellular signal transduction"/>
    <property type="evidence" value="ECO:0007669"/>
    <property type="project" value="InterPro"/>
</dbReference>
<dbReference type="InterPro" id="IPR050697">
    <property type="entry name" value="Adenylyl/Guanylyl_Cyclase_3/4"/>
</dbReference>
<evidence type="ECO:0000313" key="8">
    <source>
        <dbReference type="Proteomes" id="UP001162640"/>
    </source>
</evidence>
<feature type="transmembrane region" description="Helical" evidence="5">
    <location>
        <begin position="113"/>
        <end position="134"/>
    </location>
</feature>
<dbReference type="Proteomes" id="UP001162640">
    <property type="component" value="Unassembled WGS sequence"/>
</dbReference>
<feature type="transmembrane region" description="Helical" evidence="5">
    <location>
        <begin position="146"/>
        <end position="169"/>
    </location>
</feature>
<comment type="caution">
    <text evidence="7">The sequence shown here is derived from an EMBL/GenBank/DDBJ whole genome shotgun (WGS) entry which is preliminary data.</text>
</comment>
<dbReference type="InterPro" id="IPR027359">
    <property type="entry name" value="Volt_channel_dom_sf"/>
</dbReference>
<proteinExistence type="predicted"/>
<dbReference type="SUPFAM" id="SSF55073">
    <property type="entry name" value="Nucleotide cyclase"/>
    <property type="match status" value="1"/>
</dbReference>
<dbReference type="GO" id="GO:0009190">
    <property type="term" value="P:cyclic nucleotide biosynthetic process"/>
    <property type="evidence" value="ECO:0007669"/>
    <property type="project" value="InterPro"/>
</dbReference>
<evidence type="ECO:0000256" key="5">
    <source>
        <dbReference type="SAM" id="Phobius"/>
    </source>
</evidence>
<dbReference type="InterPro" id="IPR029787">
    <property type="entry name" value="Nucleotide_cyclase"/>
</dbReference>
<evidence type="ECO:0000313" key="7">
    <source>
        <dbReference type="EMBL" id="GMH59194.1"/>
    </source>
</evidence>
<dbReference type="AlphaFoldDB" id="A0A9W7DWN9"/>
<sequence>MKNARARMFGLKNSQTAPDPVLDSELMNVAGRYGRFKISDSSKVGKEGEPFVDAPVELQVIKVPTTYDSGFRLKCTEWLNHPLTEIFMIILTIIALYITDSNQVLGTSDGDIYVQYFCLFIMFVFFVELVMLSYSKEGYFLKDTYFWLDLLACASMLGDIPAVVMASIIPSGMVAAKAGRAGRAARAGTRAGRIVRLVRLTRLMRLTKLVRIGRVFAAVTDEVTVSERANKSGELSVRRMSSMVELAERFKSARMEQGKNTVAASMVEMTISKVIVGILLMLFVMSMLEVLKVDNADENSLNQIYTVVSMGLLSSANITTIIDEYFIQQPACIYLRVNEVIYSNRWDKFDDQRSQELAYLFLPIDPPDSIVISAPGLFEEAKVEAWYDNKDSEDIMANVNIFTTTFVIALLLGWMYMFHTNAKHFAQRIAVPLQKIGADMSKVSRLEFLDFDQKISSNMLEIQYIQQAFYKMKNAINSFSKYVPREIVLNMTLHKKMAKLGVMPRQISIFFSDIAGFTTICEKLEPNEVLKMLSEYFTAMSKVIVETEGILLEFIGDAILAIWNAPYDVTDHAVACISATLRMQQELETLRVQWKEQGYPEIHIRCGVHTDSVFVGNLGAPERMKYGVMGDGVNLASRLEELNKRYGTKNLISDKTFACDRVSEMFILRHVDRVVVKGRSKSTDLYEVCGFEHERIDKKILNFNKLYEEGMKLYFKMEFSDAFNKFDEAKLLREAEGDESCSLLQGRCVAYMDEPPAEGLAESFLKKNENLVAMMEDTGEPQEDTALGNIALGNSAFGNTNALNNTSTLSKSYKISSIGKILSKRSSISQMRSMKIVPMQDSRSTALSCLRTPDANAFTKDYNADVEFENEKVL</sequence>
<feature type="domain" description="Guanylate cyclase" evidence="6">
    <location>
        <begin position="508"/>
        <end position="640"/>
    </location>
</feature>
<reference evidence="8" key="1">
    <citation type="journal article" date="2023" name="Commun. Biol.">
        <title>Genome analysis of Parmales, the sister group of diatoms, reveals the evolutionary specialization of diatoms from phago-mixotrophs to photoautotrophs.</title>
        <authorList>
            <person name="Ban H."/>
            <person name="Sato S."/>
            <person name="Yoshikawa S."/>
            <person name="Yamada K."/>
            <person name="Nakamura Y."/>
            <person name="Ichinomiya M."/>
            <person name="Sato N."/>
            <person name="Blanc-Mathieu R."/>
            <person name="Endo H."/>
            <person name="Kuwata A."/>
            <person name="Ogata H."/>
        </authorList>
    </citation>
    <scope>NUCLEOTIDE SEQUENCE [LARGE SCALE GENOMIC DNA]</scope>
</reference>